<proteinExistence type="predicted"/>
<dbReference type="EMBL" id="JAODUP010000132">
    <property type="protein sequence ID" value="KAK2160484.1"/>
    <property type="molecule type" value="Genomic_DNA"/>
</dbReference>
<accession>A0AAD9JWT6</accession>
<keyword evidence="2" id="KW-1185">Reference proteome</keyword>
<evidence type="ECO:0000313" key="2">
    <source>
        <dbReference type="Proteomes" id="UP001208570"/>
    </source>
</evidence>
<dbReference type="AlphaFoldDB" id="A0AAD9JWT6"/>
<dbReference type="Proteomes" id="UP001208570">
    <property type="component" value="Unassembled WGS sequence"/>
</dbReference>
<reference evidence="1" key="1">
    <citation type="journal article" date="2023" name="Mol. Biol. Evol.">
        <title>Third-Generation Sequencing Reveals the Adaptive Role of the Epigenome in Three Deep-Sea Polychaetes.</title>
        <authorList>
            <person name="Perez M."/>
            <person name="Aroh O."/>
            <person name="Sun Y."/>
            <person name="Lan Y."/>
            <person name="Juniper S.K."/>
            <person name="Young C.R."/>
            <person name="Angers B."/>
            <person name="Qian P.Y."/>
        </authorList>
    </citation>
    <scope>NUCLEOTIDE SEQUENCE</scope>
    <source>
        <strain evidence="1">P08H-3</strain>
    </source>
</reference>
<organism evidence="1 2">
    <name type="scientific">Paralvinella palmiformis</name>
    <dbReference type="NCBI Taxonomy" id="53620"/>
    <lineage>
        <taxon>Eukaryota</taxon>
        <taxon>Metazoa</taxon>
        <taxon>Spiralia</taxon>
        <taxon>Lophotrochozoa</taxon>
        <taxon>Annelida</taxon>
        <taxon>Polychaeta</taxon>
        <taxon>Sedentaria</taxon>
        <taxon>Canalipalpata</taxon>
        <taxon>Terebellida</taxon>
        <taxon>Terebelliformia</taxon>
        <taxon>Alvinellidae</taxon>
        <taxon>Paralvinella</taxon>
    </lineage>
</organism>
<comment type="caution">
    <text evidence="1">The sequence shown here is derived from an EMBL/GenBank/DDBJ whole genome shotgun (WGS) entry which is preliminary data.</text>
</comment>
<evidence type="ECO:0000313" key="1">
    <source>
        <dbReference type="EMBL" id="KAK2160484.1"/>
    </source>
</evidence>
<gene>
    <name evidence="1" type="ORF">LSH36_132g01020</name>
</gene>
<name>A0AAD9JWT6_9ANNE</name>
<protein>
    <submittedName>
        <fullName evidence="1">Uncharacterized protein</fullName>
    </submittedName>
</protein>
<sequence>MFNFKVWNLDKTRDALKEDDSSLVLYNTIIKNSSSYIDIVHEDDFDKQIARKIQEISIYLNARDLATQLHPIAFALDEARSDGHSIADLYHMWMSLQQDSLLETRCDIVKKLCKQDLTIKHLVAYKLHPCYQVRHLTQKQMDDVCEYL</sequence>